<dbReference type="Proteomes" id="UP000244928">
    <property type="component" value="Chromosome"/>
</dbReference>
<reference evidence="2 3" key="1">
    <citation type="submission" date="2016-04" db="EMBL/GenBank/DDBJ databases">
        <title>Complete genome sequence of Dietzia lutea YIM 80766T, a strain isolated from desert soil in Egypt.</title>
        <authorList>
            <person name="Zhao J."/>
            <person name="Hu B."/>
            <person name="Geng S."/>
            <person name="Nie Y."/>
            <person name="Tang Y."/>
        </authorList>
    </citation>
    <scope>NUCLEOTIDE SEQUENCE [LARGE SCALE GENOMIC DNA]</scope>
    <source>
        <strain evidence="2 3">YIM 80766</strain>
    </source>
</reference>
<dbReference type="Pfam" id="PF13490">
    <property type="entry name" value="zf-HC2"/>
    <property type="match status" value="1"/>
</dbReference>
<feature type="domain" description="Putative zinc-finger" evidence="1">
    <location>
        <begin position="13"/>
        <end position="47"/>
    </location>
</feature>
<dbReference type="InterPro" id="IPR027383">
    <property type="entry name" value="Znf_put"/>
</dbReference>
<dbReference type="KEGG" id="dlu:A6035_04975"/>
<dbReference type="OrthoDB" id="3267840at2"/>
<accession>A0A2S1R5U1</accession>
<sequence>MKEHDPRLDEIDCRAAMRDLSLLVDLECDDACRSRLEHHLAGCPDCREMFLSERRLKAKLSSSCCEKAPSGLRERLMVEIRRTTVTTTDVDGTTVVHRRTTVERRDLT</sequence>
<dbReference type="AlphaFoldDB" id="A0A2S1R5U1"/>
<proteinExistence type="predicted"/>
<evidence type="ECO:0000313" key="2">
    <source>
        <dbReference type="EMBL" id="AWH91625.1"/>
    </source>
</evidence>
<gene>
    <name evidence="2" type="ORF">A6035_04975</name>
</gene>
<evidence type="ECO:0000259" key="1">
    <source>
        <dbReference type="Pfam" id="PF13490"/>
    </source>
</evidence>
<organism evidence="2 3">
    <name type="scientific">Dietzia lutea</name>
    <dbReference type="NCBI Taxonomy" id="546160"/>
    <lineage>
        <taxon>Bacteria</taxon>
        <taxon>Bacillati</taxon>
        <taxon>Actinomycetota</taxon>
        <taxon>Actinomycetes</taxon>
        <taxon>Mycobacteriales</taxon>
        <taxon>Dietziaceae</taxon>
        <taxon>Dietzia</taxon>
    </lineage>
</organism>
<name>A0A2S1R5U1_9ACTN</name>
<evidence type="ECO:0000313" key="3">
    <source>
        <dbReference type="Proteomes" id="UP000244928"/>
    </source>
</evidence>
<dbReference type="EMBL" id="CP015449">
    <property type="protein sequence ID" value="AWH91625.1"/>
    <property type="molecule type" value="Genomic_DNA"/>
</dbReference>
<keyword evidence="3" id="KW-1185">Reference proteome</keyword>
<dbReference type="RefSeq" id="WP_108846886.1">
    <property type="nucleotide sequence ID" value="NZ_CP015449.1"/>
</dbReference>
<protein>
    <submittedName>
        <fullName evidence="2">Anti-sigma factor</fullName>
    </submittedName>
</protein>